<keyword evidence="3" id="KW-1185">Reference proteome</keyword>
<dbReference type="Proteomes" id="UP001610446">
    <property type="component" value="Unassembled WGS sequence"/>
</dbReference>
<gene>
    <name evidence="2" type="ORF">BJY01DRAFT_217385</name>
</gene>
<proteinExistence type="predicted"/>
<feature type="transmembrane region" description="Helical" evidence="1">
    <location>
        <begin position="40"/>
        <end position="57"/>
    </location>
</feature>
<comment type="caution">
    <text evidence="2">The sequence shown here is derived from an EMBL/GenBank/DDBJ whole genome shotgun (WGS) entry which is preliminary data.</text>
</comment>
<sequence>MAGDGATNSSIGSRLWALFLLFCILLRDFLDLCNSPPLPYFPLILGAFFLASRTRVFV</sequence>
<dbReference type="EMBL" id="JBFXLU010000108">
    <property type="protein sequence ID" value="KAL2841585.1"/>
    <property type="molecule type" value="Genomic_DNA"/>
</dbReference>
<reference evidence="2 3" key="1">
    <citation type="submission" date="2024-07" db="EMBL/GenBank/DDBJ databases">
        <title>Section-level genome sequencing and comparative genomics of Aspergillus sections Usti and Cavernicolus.</title>
        <authorList>
            <consortium name="Lawrence Berkeley National Laboratory"/>
            <person name="Nybo J.L."/>
            <person name="Vesth T.C."/>
            <person name="Theobald S."/>
            <person name="Frisvad J.C."/>
            <person name="Larsen T.O."/>
            <person name="Kjaerboelling I."/>
            <person name="Rothschild-Mancinelli K."/>
            <person name="Lyhne E.K."/>
            <person name="Kogle M.E."/>
            <person name="Barry K."/>
            <person name="Clum A."/>
            <person name="Na H."/>
            <person name="Ledsgaard L."/>
            <person name="Lin J."/>
            <person name="Lipzen A."/>
            <person name="Kuo A."/>
            <person name="Riley R."/>
            <person name="Mondo S."/>
            <person name="Labutti K."/>
            <person name="Haridas S."/>
            <person name="Pangalinan J."/>
            <person name="Salamov A.A."/>
            <person name="Simmons B.A."/>
            <person name="Magnuson J.K."/>
            <person name="Chen J."/>
            <person name="Drula E."/>
            <person name="Henrissat B."/>
            <person name="Wiebenga A."/>
            <person name="Lubbers R.J."/>
            <person name="Gomes A.C."/>
            <person name="Makela M.R."/>
            <person name="Stajich J."/>
            <person name="Grigoriev I.V."/>
            <person name="Mortensen U.H."/>
            <person name="De Vries R.P."/>
            <person name="Baker S.E."/>
            <person name="Andersen M.R."/>
        </authorList>
    </citation>
    <scope>NUCLEOTIDE SEQUENCE [LARGE SCALE GENOMIC DNA]</scope>
    <source>
        <strain evidence="2 3">CBS 123904</strain>
    </source>
</reference>
<keyword evidence="1" id="KW-1133">Transmembrane helix</keyword>
<name>A0ABR4JNH5_9EURO</name>
<keyword evidence="1" id="KW-0472">Membrane</keyword>
<protein>
    <submittedName>
        <fullName evidence="2">Uncharacterized protein</fullName>
    </submittedName>
</protein>
<evidence type="ECO:0000313" key="2">
    <source>
        <dbReference type="EMBL" id="KAL2841585.1"/>
    </source>
</evidence>
<organism evidence="2 3">
    <name type="scientific">Aspergillus pseudoustus</name>
    <dbReference type="NCBI Taxonomy" id="1810923"/>
    <lineage>
        <taxon>Eukaryota</taxon>
        <taxon>Fungi</taxon>
        <taxon>Dikarya</taxon>
        <taxon>Ascomycota</taxon>
        <taxon>Pezizomycotina</taxon>
        <taxon>Eurotiomycetes</taxon>
        <taxon>Eurotiomycetidae</taxon>
        <taxon>Eurotiales</taxon>
        <taxon>Aspergillaceae</taxon>
        <taxon>Aspergillus</taxon>
        <taxon>Aspergillus subgen. Nidulantes</taxon>
    </lineage>
</organism>
<evidence type="ECO:0000313" key="3">
    <source>
        <dbReference type="Proteomes" id="UP001610446"/>
    </source>
</evidence>
<accession>A0ABR4JNH5</accession>
<evidence type="ECO:0000256" key="1">
    <source>
        <dbReference type="SAM" id="Phobius"/>
    </source>
</evidence>
<keyword evidence="1" id="KW-0812">Transmembrane</keyword>